<evidence type="ECO:0000313" key="2">
    <source>
        <dbReference type="Proteomes" id="UP000217257"/>
    </source>
</evidence>
<name>A0A250JB53_9BACT</name>
<evidence type="ECO:0000313" key="1">
    <source>
        <dbReference type="EMBL" id="ATB41139.1"/>
    </source>
</evidence>
<dbReference type="EMBL" id="CP022098">
    <property type="protein sequence ID" value="ATB41139.1"/>
    <property type="molecule type" value="Genomic_DNA"/>
</dbReference>
<dbReference type="RefSeq" id="WP_095988910.1">
    <property type="nucleotide sequence ID" value="NZ_CP022098.1"/>
</dbReference>
<sequence>MPTPYDFTTMARAAARLRVSSTDAELPALLTAASQALADWLGYEAHLREGVEETVPSEGGRTLFLRAGAVRRVLRVEVDGTEVPAGEYFLESPRLGRVVRRRGRWPFTGEWTEGVAPQPHTAHDTGTLRVTFDAGWCTPGQVALALAADPASTLVADLPTPLEEAALVTLTALRSGAGRDPNVTSRSIGGGSITWAADRSAVPTLAQQLAQPYYKARRRKA</sequence>
<accession>A0A250JB53</accession>
<dbReference type="KEGG" id="cfus:CYFUS_006601"/>
<protein>
    <submittedName>
        <fullName evidence="1">Uncharacterized protein</fullName>
    </submittedName>
</protein>
<dbReference type="AlphaFoldDB" id="A0A250JB53"/>
<reference evidence="1 2" key="1">
    <citation type="submission" date="2017-06" db="EMBL/GenBank/DDBJ databases">
        <title>Sequencing and comparative analysis of myxobacterial genomes.</title>
        <authorList>
            <person name="Rupp O."/>
            <person name="Goesmann A."/>
            <person name="Sogaard-Andersen L."/>
        </authorList>
    </citation>
    <scope>NUCLEOTIDE SEQUENCE [LARGE SCALE GENOMIC DNA]</scope>
    <source>
        <strain evidence="1 2">DSM 52655</strain>
    </source>
</reference>
<dbReference type="Proteomes" id="UP000217257">
    <property type="component" value="Chromosome"/>
</dbReference>
<organism evidence="1 2">
    <name type="scientific">Cystobacter fuscus</name>
    <dbReference type="NCBI Taxonomy" id="43"/>
    <lineage>
        <taxon>Bacteria</taxon>
        <taxon>Pseudomonadati</taxon>
        <taxon>Myxococcota</taxon>
        <taxon>Myxococcia</taxon>
        <taxon>Myxococcales</taxon>
        <taxon>Cystobacterineae</taxon>
        <taxon>Archangiaceae</taxon>
        <taxon>Cystobacter</taxon>
    </lineage>
</organism>
<gene>
    <name evidence="1" type="ORF">CYFUS_006601</name>
</gene>
<proteinExistence type="predicted"/>